<evidence type="ECO:0000313" key="2">
    <source>
        <dbReference type="EMBL" id="GLQ25613.1"/>
    </source>
</evidence>
<sequence length="102" mass="10853">MRGLALIAMVGAVFAASPSDAQEIAQEKCWYSSSSFSPGSTFRASDKVMVCTKEFTWEPVEGGKSSGCIWEDKIFGPGAVAGGNHEIKVVCTEAGSWKRVSD</sequence>
<feature type="chain" id="PRO_5047325137" description="DUF1496 domain-containing protein" evidence="1">
    <location>
        <begin position="22"/>
        <end position="102"/>
    </location>
</feature>
<accession>A0ABQ5VFD5</accession>
<comment type="caution">
    <text evidence="2">The sequence shown here is derived from an EMBL/GenBank/DDBJ whole genome shotgun (WGS) entry which is preliminary data.</text>
</comment>
<reference evidence="2" key="1">
    <citation type="journal article" date="2014" name="Int. J. Syst. Evol. Microbiol.">
        <title>Complete genome of a new Firmicutes species belonging to the dominant human colonic microbiota ('Ruminococcus bicirculans') reveals two chromosomes and a selective capacity to utilize plant glucans.</title>
        <authorList>
            <consortium name="NISC Comparative Sequencing Program"/>
            <person name="Wegmann U."/>
            <person name="Louis P."/>
            <person name="Goesmann A."/>
            <person name="Henrissat B."/>
            <person name="Duncan S.H."/>
            <person name="Flint H.J."/>
        </authorList>
    </citation>
    <scope>NUCLEOTIDE SEQUENCE</scope>
    <source>
        <strain evidence="2">NBRC 109915</strain>
    </source>
</reference>
<keyword evidence="3" id="KW-1185">Reference proteome</keyword>
<feature type="signal peptide" evidence="1">
    <location>
        <begin position="1"/>
        <end position="21"/>
    </location>
</feature>
<dbReference type="Proteomes" id="UP001161388">
    <property type="component" value="Unassembled WGS sequence"/>
</dbReference>
<gene>
    <name evidence="2" type="ORF">GCM10007927_04160</name>
</gene>
<proteinExistence type="predicted"/>
<dbReference type="EMBL" id="BSNL01000001">
    <property type="protein sequence ID" value="GLQ25613.1"/>
    <property type="molecule type" value="Genomic_DNA"/>
</dbReference>
<protein>
    <recommendedName>
        <fullName evidence="4">DUF1496 domain-containing protein</fullName>
    </recommendedName>
</protein>
<organism evidence="2 3">
    <name type="scientific">Sulfitobacter pacificus</name>
    <dbReference type="NCBI Taxonomy" id="1499314"/>
    <lineage>
        <taxon>Bacteria</taxon>
        <taxon>Pseudomonadati</taxon>
        <taxon>Pseudomonadota</taxon>
        <taxon>Alphaproteobacteria</taxon>
        <taxon>Rhodobacterales</taxon>
        <taxon>Roseobacteraceae</taxon>
        <taxon>Sulfitobacter</taxon>
    </lineage>
</organism>
<reference evidence="2" key="2">
    <citation type="submission" date="2023-01" db="EMBL/GenBank/DDBJ databases">
        <title>Draft genome sequence of Sulfitobacter pacificus strain NBRC 109915.</title>
        <authorList>
            <person name="Sun Q."/>
            <person name="Mori K."/>
        </authorList>
    </citation>
    <scope>NUCLEOTIDE SEQUENCE</scope>
    <source>
        <strain evidence="2">NBRC 109915</strain>
    </source>
</reference>
<evidence type="ECO:0008006" key="4">
    <source>
        <dbReference type="Google" id="ProtNLM"/>
    </source>
</evidence>
<keyword evidence="1" id="KW-0732">Signal</keyword>
<evidence type="ECO:0000313" key="3">
    <source>
        <dbReference type="Proteomes" id="UP001161388"/>
    </source>
</evidence>
<name>A0ABQ5VFD5_9RHOB</name>
<evidence type="ECO:0000256" key="1">
    <source>
        <dbReference type="SAM" id="SignalP"/>
    </source>
</evidence>